<dbReference type="EMBL" id="JAPESX010001785">
    <property type="protein sequence ID" value="KAJ8111473.1"/>
    <property type="molecule type" value="Genomic_DNA"/>
</dbReference>
<gene>
    <name evidence="1" type="ORF">ONZ43_g5616</name>
</gene>
<organism evidence="1 2">
    <name type="scientific">Nemania bipapillata</name>
    <dbReference type="NCBI Taxonomy" id="110536"/>
    <lineage>
        <taxon>Eukaryota</taxon>
        <taxon>Fungi</taxon>
        <taxon>Dikarya</taxon>
        <taxon>Ascomycota</taxon>
        <taxon>Pezizomycotina</taxon>
        <taxon>Sordariomycetes</taxon>
        <taxon>Xylariomycetidae</taxon>
        <taxon>Xylariales</taxon>
        <taxon>Xylariaceae</taxon>
        <taxon>Nemania</taxon>
    </lineage>
</organism>
<evidence type="ECO:0000313" key="1">
    <source>
        <dbReference type="EMBL" id="KAJ8111473.1"/>
    </source>
</evidence>
<name>A0ACC2I8J5_9PEZI</name>
<comment type="caution">
    <text evidence="1">The sequence shown here is derived from an EMBL/GenBank/DDBJ whole genome shotgun (WGS) entry which is preliminary data.</text>
</comment>
<reference evidence="1" key="1">
    <citation type="submission" date="2022-11" db="EMBL/GenBank/DDBJ databases">
        <title>Genome Sequence of Nemania bipapillata.</title>
        <authorList>
            <person name="Buettner E."/>
        </authorList>
    </citation>
    <scope>NUCLEOTIDE SEQUENCE</scope>
    <source>
        <strain evidence="1">CP14</strain>
    </source>
</reference>
<proteinExistence type="predicted"/>
<evidence type="ECO:0000313" key="2">
    <source>
        <dbReference type="Proteomes" id="UP001153334"/>
    </source>
</evidence>
<keyword evidence="2" id="KW-1185">Reference proteome</keyword>
<sequence length="621" mass="67043">MGVDLCIDRPSNGILSALALMTLIDEKAGLFPPKLRASEAPRSYNTCVHQIFEDRARAQPGAIAIDAWDGQFTYAELDALSTSLAAYLAQHGVGPEAYVPVCSEKSCWVPVAMLAILKAGGGFVLLDPTHPVEQLKWMCQIVGATKIVASKQTAEIAKQLAPEIFISSDHNPAQSTTIVADVIPSNVAYAVFTSGSSGRPKAVAIEHRAFCSSAVAHAAATSMNAESRVLQFASYAFDACLTEILTALIVGACVCIPSEEGRIGDLVGEARRLQPNWALLTPSVARILDVADFSMLRTLVLGGEAISENDVRRWAPNLNLYVAYGVSESAVINFVRPCSVNDIDHANLGFGVGVEFWLVEPDNHECLATAEAVGELVLGGPAVGREYIGDPTRTAAAFIELPTWYRQIKLGSTLKASRLYKTGDLCTRNPVDGSIQYVGRKDDQRKFHGQRLELAEIEHCLRNLLPGTIDLVVDVVKSYDTEILVAFVLLQAQENAQYADTGETWLLGLQSYSTPQILMAKRAPSTHFEKLLQQLWATVLNIPGSDIGLDDSFTELGGTSIHLMKLAGAARQRGVILAIGDVLRHESLAEMAASLTPAPIEEATLIQPFSLIPETSRSSRY</sequence>
<accession>A0ACC2I8J5</accession>
<dbReference type="Proteomes" id="UP001153334">
    <property type="component" value="Unassembled WGS sequence"/>
</dbReference>
<protein>
    <submittedName>
        <fullName evidence="1">Uncharacterized protein</fullName>
    </submittedName>
</protein>